<reference evidence="8" key="1">
    <citation type="journal article" date="2020" name="Stud. Mycol.">
        <title>101 Dothideomycetes genomes: a test case for predicting lifestyles and emergence of pathogens.</title>
        <authorList>
            <person name="Haridas S."/>
            <person name="Albert R."/>
            <person name="Binder M."/>
            <person name="Bloem J."/>
            <person name="Labutti K."/>
            <person name="Salamov A."/>
            <person name="Andreopoulos B."/>
            <person name="Baker S."/>
            <person name="Barry K."/>
            <person name="Bills G."/>
            <person name="Bluhm B."/>
            <person name="Cannon C."/>
            <person name="Castanera R."/>
            <person name="Culley D."/>
            <person name="Daum C."/>
            <person name="Ezra D."/>
            <person name="Gonzalez J."/>
            <person name="Henrissat B."/>
            <person name="Kuo A."/>
            <person name="Liang C."/>
            <person name="Lipzen A."/>
            <person name="Lutzoni F."/>
            <person name="Magnuson J."/>
            <person name="Mondo S."/>
            <person name="Nolan M."/>
            <person name="Ohm R."/>
            <person name="Pangilinan J."/>
            <person name="Park H.-J."/>
            <person name="Ramirez L."/>
            <person name="Alfaro M."/>
            <person name="Sun H."/>
            <person name="Tritt A."/>
            <person name="Yoshinaga Y."/>
            <person name="Zwiers L.-H."/>
            <person name="Turgeon B."/>
            <person name="Goodwin S."/>
            <person name="Spatafora J."/>
            <person name="Crous P."/>
            <person name="Grigoriev I."/>
        </authorList>
    </citation>
    <scope>NUCLEOTIDE SEQUENCE</scope>
    <source>
        <strain evidence="8">CBS 122367</strain>
    </source>
</reference>
<dbReference type="Proteomes" id="UP000799291">
    <property type="component" value="Unassembled WGS sequence"/>
</dbReference>
<gene>
    <name evidence="8" type="ORF">K458DRAFT_438228</name>
</gene>
<dbReference type="Gene3D" id="3.40.50.300">
    <property type="entry name" value="P-loop containing nucleotide triphosphate hydrolases"/>
    <property type="match status" value="2"/>
</dbReference>
<keyword evidence="2 5" id="KW-0812">Transmembrane</keyword>
<keyword evidence="9" id="KW-1185">Reference proteome</keyword>
<dbReference type="GO" id="GO:0016887">
    <property type="term" value="F:ATP hydrolysis activity"/>
    <property type="evidence" value="ECO:0007669"/>
    <property type="project" value="InterPro"/>
</dbReference>
<name>A0A6G1JN50_9PLEO</name>
<evidence type="ECO:0000256" key="3">
    <source>
        <dbReference type="ARBA" id="ARBA00022989"/>
    </source>
</evidence>
<evidence type="ECO:0000259" key="7">
    <source>
        <dbReference type="PROSITE" id="PS50929"/>
    </source>
</evidence>
<evidence type="ECO:0000256" key="5">
    <source>
        <dbReference type="SAM" id="Phobius"/>
    </source>
</evidence>
<dbReference type="InterPro" id="IPR036640">
    <property type="entry name" value="ABC1_TM_sf"/>
</dbReference>
<evidence type="ECO:0000313" key="9">
    <source>
        <dbReference type="Proteomes" id="UP000799291"/>
    </source>
</evidence>
<dbReference type="SUPFAM" id="SSF90123">
    <property type="entry name" value="ABC transporter transmembrane region"/>
    <property type="match status" value="2"/>
</dbReference>
<dbReference type="InterPro" id="IPR003439">
    <property type="entry name" value="ABC_transporter-like_ATP-bd"/>
</dbReference>
<feature type="transmembrane region" description="Helical" evidence="5">
    <location>
        <begin position="46"/>
        <end position="71"/>
    </location>
</feature>
<dbReference type="PROSITE" id="PS50893">
    <property type="entry name" value="ABC_TRANSPORTER_2"/>
    <property type="match status" value="2"/>
</dbReference>
<feature type="domain" description="ABC transmembrane type-1" evidence="7">
    <location>
        <begin position="97"/>
        <end position="322"/>
    </location>
</feature>
<protein>
    <recommendedName>
        <fullName evidence="10">P-loop containing nucleoside triphosphate hydrolase protein</fullName>
    </recommendedName>
</protein>
<dbReference type="GO" id="GO:0140359">
    <property type="term" value="F:ABC-type transporter activity"/>
    <property type="evidence" value="ECO:0007669"/>
    <property type="project" value="InterPro"/>
</dbReference>
<feature type="transmembrane region" description="Helical" evidence="5">
    <location>
        <begin position="879"/>
        <end position="897"/>
    </location>
</feature>
<dbReference type="Pfam" id="PF00005">
    <property type="entry name" value="ABC_tran"/>
    <property type="match status" value="2"/>
</dbReference>
<feature type="transmembrane region" description="Helical" evidence="5">
    <location>
        <begin position="958"/>
        <end position="983"/>
    </location>
</feature>
<dbReference type="InterPro" id="IPR039421">
    <property type="entry name" value="Type_1_exporter"/>
</dbReference>
<feature type="domain" description="ABC transporter" evidence="6">
    <location>
        <begin position="359"/>
        <end position="578"/>
    </location>
</feature>
<sequence>MATSLTSNRTDEPEKIFTAEEEQEIIRKMGWKALFSFTTRKHIPGLFTACAAGAIAALTLPAMAIVFGVIFRQFADFGAGKLSAADFLSKISKYCTYLTAMAGLSWARSARDRIFNALLTKNMAWYDTRQTGIATILPGISMQIRDLQISVSQPSDELVQCTVQAAGSMPVAFYSSWNLTLVVICSTPLAYLAMACLSKLLSKRAHDQSDKLQQALKYVTDAIRSIETVKCFNGERFEVQRYTTATGVAGRLYKKLANIRSLQLGIMQFFTLSILVQGFWYGSTLVFNGQKNAGQVPTTFWAALLAVTAVTDFLPQFIVVQKGKIAAARLQALMNTLSSSETMMETGGWKRPARCIGRIHFEDVSFAYPSRPDQPALRNISITLGQLLVRFYQASSGVIHFDDISLQDLDVHWLRENITLVEQYSVLFNDSIRRNIALGKLGRDATPEEIEEAVTFAMMQQMMADLPDGLDTLLDPHGNNPSGGQRQRVALARARLRDTPVLILDESTSALDYITRSAIISAIRAWRDDKITIIITRDITQVNADDLFYVMGNARVVQGVWKVLEEDPRSSFHTLVEFPESDETDEGSPLDDKEVIISWYSGSRNSPELPSRPSSATFFNQSILSPLFSLQQSSVAAKNRVSMADATSLGPSLATDGYEQQVLKPRPGGFPQGFGTRPNSVIQQHSPSPFEPMYRPVTILYPEQPTELESDVPSYRKTFRAKMERRRKRRSNIEEPAGAVESLEIMQIIKSVWPLVGWPTRLALIAAVCCSNEHRRMLSRDFGVSIVDGFATYGYNALFDMSAQTGANALKAEGMKRILVQPREFFDREENSVSRIAESLDQFTEEARNLHGRFVGIVTVLIFCICIAFIWSLVSSWKLTLMALPCLAIMHCITRIFNAVSNRRENFSSEAEEHVGQALHETFVNIRTVRCLVLEEVFRKKYKETTLKALKIGIKRSLYSGSIFGLNYASTFFMIAFLFWWGAYIVSRGDFRPPISFNILLLSVGHVSHIGNYIPQINVARDAGSRLIRLARLPQDSHELGGTDQIFNAGDIALENVLYNVSFDIPRGSCTATVESSGSGKSTIAALLLMLYPTTTGPSKYNPDISISSQDIKRVHTSTLRSRIGIVSQTPFLFPGTIAENITYGLSSSSPLTRPENIRVAADAAGVADFIDSLPQGYHTIVGDGGTGLPGGQAQRIPIARAFVRDPYILILDEATSALDVESAGIVRDTIHQLVKQS</sequence>
<dbReference type="AlphaFoldDB" id="A0A6G1JN50"/>
<dbReference type="GO" id="GO:0016020">
    <property type="term" value="C:membrane"/>
    <property type="evidence" value="ECO:0007669"/>
    <property type="project" value="UniProtKB-SubCell"/>
</dbReference>
<comment type="subcellular location">
    <subcellularLocation>
        <location evidence="1">Membrane</location>
        <topology evidence="1">Multi-pass membrane protein</topology>
    </subcellularLocation>
</comment>
<dbReference type="InterPro" id="IPR027417">
    <property type="entry name" value="P-loop_NTPase"/>
</dbReference>
<dbReference type="PANTHER" id="PTHR24221">
    <property type="entry name" value="ATP-BINDING CASSETTE SUB-FAMILY B"/>
    <property type="match status" value="1"/>
</dbReference>
<feature type="domain" description="ABC transporter" evidence="6">
    <location>
        <begin position="1041"/>
        <end position="1238"/>
    </location>
</feature>
<proteinExistence type="predicted"/>
<evidence type="ECO:0000256" key="4">
    <source>
        <dbReference type="ARBA" id="ARBA00023136"/>
    </source>
</evidence>
<accession>A0A6G1JN50</accession>
<dbReference type="CDD" id="cd18578">
    <property type="entry name" value="ABC_6TM_Pgp_ABCB1_D2_like"/>
    <property type="match status" value="1"/>
</dbReference>
<keyword evidence="3 5" id="KW-1133">Transmembrane helix</keyword>
<feature type="transmembrane region" description="Helical" evidence="5">
    <location>
        <begin position="300"/>
        <end position="320"/>
    </location>
</feature>
<evidence type="ECO:0000313" key="8">
    <source>
        <dbReference type="EMBL" id="KAF2691916.1"/>
    </source>
</evidence>
<dbReference type="Gene3D" id="1.20.1560.10">
    <property type="entry name" value="ABC transporter type 1, transmembrane domain"/>
    <property type="match status" value="2"/>
</dbReference>
<dbReference type="OrthoDB" id="6500128at2759"/>
<feature type="transmembrane region" description="Helical" evidence="5">
    <location>
        <begin position="854"/>
        <end position="873"/>
    </location>
</feature>
<feature type="domain" description="ABC transmembrane type-1" evidence="7">
    <location>
        <begin position="782"/>
        <end position="1007"/>
    </location>
</feature>
<feature type="transmembrane region" description="Helical" evidence="5">
    <location>
        <begin position="179"/>
        <end position="201"/>
    </location>
</feature>
<organism evidence="8 9">
    <name type="scientific">Lentithecium fluviatile CBS 122367</name>
    <dbReference type="NCBI Taxonomy" id="1168545"/>
    <lineage>
        <taxon>Eukaryota</taxon>
        <taxon>Fungi</taxon>
        <taxon>Dikarya</taxon>
        <taxon>Ascomycota</taxon>
        <taxon>Pezizomycotina</taxon>
        <taxon>Dothideomycetes</taxon>
        <taxon>Pleosporomycetidae</taxon>
        <taxon>Pleosporales</taxon>
        <taxon>Massarineae</taxon>
        <taxon>Lentitheciaceae</taxon>
        <taxon>Lentithecium</taxon>
    </lineage>
</organism>
<dbReference type="EMBL" id="MU005569">
    <property type="protein sequence ID" value="KAF2691916.1"/>
    <property type="molecule type" value="Genomic_DNA"/>
</dbReference>
<keyword evidence="4 5" id="KW-0472">Membrane</keyword>
<feature type="transmembrane region" description="Helical" evidence="5">
    <location>
        <begin position="261"/>
        <end position="280"/>
    </location>
</feature>
<evidence type="ECO:0000259" key="6">
    <source>
        <dbReference type="PROSITE" id="PS50893"/>
    </source>
</evidence>
<dbReference type="Pfam" id="PF00664">
    <property type="entry name" value="ABC_membrane"/>
    <property type="match status" value="2"/>
</dbReference>
<dbReference type="PROSITE" id="PS50929">
    <property type="entry name" value="ABC_TM1F"/>
    <property type="match status" value="2"/>
</dbReference>
<dbReference type="InterPro" id="IPR011527">
    <property type="entry name" value="ABC1_TM_dom"/>
</dbReference>
<dbReference type="PANTHER" id="PTHR24221:SF288">
    <property type="entry name" value="P-LOOP CONTAINING NUCLEOSIDE TRIPHOSPHATE HYDROLASE PROTEIN"/>
    <property type="match status" value="1"/>
</dbReference>
<evidence type="ECO:0000256" key="1">
    <source>
        <dbReference type="ARBA" id="ARBA00004141"/>
    </source>
</evidence>
<evidence type="ECO:0008006" key="10">
    <source>
        <dbReference type="Google" id="ProtNLM"/>
    </source>
</evidence>
<dbReference type="SUPFAM" id="SSF52540">
    <property type="entry name" value="P-loop containing nucleoside triphosphate hydrolases"/>
    <property type="match status" value="2"/>
</dbReference>
<dbReference type="CDD" id="cd18577">
    <property type="entry name" value="ABC_6TM_Pgp_ABCB1_D1_like"/>
    <property type="match status" value="1"/>
</dbReference>
<dbReference type="GO" id="GO:0005524">
    <property type="term" value="F:ATP binding"/>
    <property type="evidence" value="ECO:0007669"/>
    <property type="project" value="InterPro"/>
</dbReference>
<evidence type="ECO:0000256" key="2">
    <source>
        <dbReference type="ARBA" id="ARBA00022692"/>
    </source>
</evidence>